<dbReference type="Proteomes" id="UP000634136">
    <property type="component" value="Unassembled WGS sequence"/>
</dbReference>
<gene>
    <name evidence="2" type="ORF">G2W53_028878</name>
</gene>
<dbReference type="AlphaFoldDB" id="A0A834WF72"/>
<evidence type="ECO:0000313" key="2">
    <source>
        <dbReference type="EMBL" id="KAF7814909.1"/>
    </source>
</evidence>
<feature type="compositionally biased region" description="Polar residues" evidence="1">
    <location>
        <begin position="55"/>
        <end position="64"/>
    </location>
</feature>
<reference evidence="2" key="1">
    <citation type="submission" date="2020-09" db="EMBL/GenBank/DDBJ databases">
        <title>Genome-Enabled Discovery of Anthraquinone Biosynthesis in Senna tora.</title>
        <authorList>
            <person name="Kang S.-H."/>
            <person name="Pandey R.P."/>
            <person name="Lee C.-M."/>
            <person name="Sim J.-S."/>
            <person name="Jeong J.-T."/>
            <person name="Choi B.-S."/>
            <person name="Jung M."/>
            <person name="Ginzburg D."/>
            <person name="Zhao K."/>
            <person name="Won S.Y."/>
            <person name="Oh T.-J."/>
            <person name="Yu Y."/>
            <person name="Kim N.-H."/>
            <person name="Lee O.R."/>
            <person name="Lee T.-H."/>
            <person name="Bashyal P."/>
            <person name="Kim T.-S."/>
            <person name="Lee W.-H."/>
            <person name="Kawkins C."/>
            <person name="Kim C.-K."/>
            <person name="Kim J.S."/>
            <person name="Ahn B.O."/>
            <person name="Rhee S.Y."/>
            <person name="Sohng J.K."/>
        </authorList>
    </citation>
    <scope>NUCLEOTIDE SEQUENCE</scope>
    <source>
        <tissue evidence="2">Leaf</tissue>
    </source>
</reference>
<protein>
    <submittedName>
        <fullName evidence="2">Uncharacterized protein</fullName>
    </submittedName>
</protein>
<proteinExistence type="predicted"/>
<evidence type="ECO:0000256" key="1">
    <source>
        <dbReference type="SAM" id="MobiDB-lite"/>
    </source>
</evidence>
<feature type="region of interest" description="Disordered" evidence="1">
    <location>
        <begin position="35"/>
        <end position="64"/>
    </location>
</feature>
<name>A0A834WF72_9FABA</name>
<comment type="caution">
    <text evidence="2">The sequence shown here is derived from an EMBL/GenBank/DDBJ whole genome shotgun (WGS) entry which is preliminary data.</text>
</comment>
<dbReference type="EMBL" id="JAAIUW010000009">
    <property type="protein sequence ID" value="KAF7814909.1"/>
    <property type="molecule type" value="Genomic_DNA"/>
</dbReference>
<sequence length="64" mass="7357">MTWHTFHAIKSPIRAFNPLEFPYTTGMTQHTFHTSMSPTRALNPQGLPNKRGSDRFNSLPQQDD</sequence>
<organism evidence="2 3">
    <name type="scientific">Senna tora</name>
    <dbReference type="NCBI Taxonomy" id="362788"/>
    <lineage>
        <taxon>Eukaryota</taxon>
        <taxon>Viridiplantae</taxon>
        <taxon>Streptophyta</taxon>
        <taxon>Embryophyta</taxon>
        <taxon>Tracheophyta</taxon>
        <taxon>Spermatophyta</taxon>
        <taxon>Magnoliopsida</taxon>
        <taxon>eudicotyledons</taxon>
        <taxon>Gunneridae</taxon>
        <taxon>Pentapetalae</taxon>
        <taxon>rosids</taxon>
        <taxon>fabids</taxon>
        <taxon>Fabales</taxon>
        <taxon>Fabaceae</taxon>
        <taxon>Caesalpinioideae</taxon>
        <taxon>Cassia clade</taxon>
        <taxon>Senna</taxon>
    </lineage>
</organism>
<evidence type="ECO:0000313" key="3">
    <source>
        <dbReference type="Proteomes" id="UP000634136"/>
    </source>
</evidence>
<keyword evidence="3" id="KW-1185">Reference proteome</keyword>
<accession>A0A834WF72</accession>